<dbReference type="AlphaFoldDB" id="A0A0G4HAF7"/>
<reference evidence="3" key="1">
    <citation type="submission" date="2014-11" db="EMBL/GenBank/DDBJ databases">
        <authorList>
            <person name="Otto D Thomas"/>
            <person name="Naeem Raeece"/>
        </authorList>
    </citation>
    <scope>NUCLEOTIDE SEQUENCE</scope>
</reference>
<feature type="compositionally biased region" description="Gly residues" evidence="1">
    <location>
        <begin position="602"/>
        <end position="620"/>
    </location>
</feature>
<gene>
    <name evidence="3" type="ORF">Cvel_900</name>
</gene>
<evidence type="ECO:0008006" key="4">
    <source>
        <dbReference type="Google" id="ProtNLM"/>
    </source>
</evidence>
<evidence type="ECO:0000256" key="1">
    <source>
        <dbReference type="SAM" id="MobiDB-lite"/>
    </source>
</evidence>
<feature type="signal peptide" evidence="2">
    <location>
        <begin position="1"/>
        <end position="21"/>
    </location>
</feature>
<feature type="compositionally biased region" description="Low complexity" evidence="1">
    <location>
        <begin position="118"/>
        <end position="130"/>
    </location>
</feature>
<feature type="region of interest" description="Disordered" evidence="1">
    <location>
        <begin position="98"/>
        <end position="130"/>
    </location>
</feature>
<feature type="region of interest" description="Disordered" evidence="1">
    <location>
        <begin position="142"/>
        <end position="173"/>
    </location>
</feature>
<name>A0A0G4HAF7_9ALVE</name>
<proteinExistence type="predicted"/>
<keyword evidence="2" id="KW-0732">Signal</keyword>
<evidence type="ECO:0000313" key="3">
    <source>
        <dbReference type="EMBL" id="CEM40749.1"/>
    </source>
</evidence>
<accession>A0A0G4HAF7</accession>
<dbReference type="EMBL" id="CDMZ01002095">
    <property type="protein sequence ID" value="CEM40749.1"/>
    <property type="molecule type" value="Genomic_DNA"/>
</dbReference>
<organism evidence="3">
    <name type="scientific">Chromera velia CCMP2878</name>
    <dbReference type="NCBI Taxonomy" id="1169474"/>
    <lineage>
        <taxon>Eukaryota</taxon>
        <taxon>Sar</taxon>
        <taxon>Alveolata</taxon>
        <taxon>Colpodellida</taxon>
        <taxon>Chromeraceae</taxon>
        <taxon>Chromera</taxon>
    </lineage>
</organism>
<dbReference type="VEuPathDB" id="CryptoDB:Cvel_900"/>
<sequence length="620" mass="66716">MRFLPISLCGLAAGLSIGVHAIGPALLERRNEALTAPLGIFQQDPFEKIPTEPPTSALQQKSVKIEQMGDQIHVVAGGQRIKISPDGSAPVVEQNTLTTSSDLVTPPARWNPPSSNFGASPPGSASTAATDPHSWMRQQAMTFSGQQSSGSSALPKASAAASGGSMGLDRNVFDPSNPIPFISSRVREMGSIGGAVQNVLNPSGPSTAADVRRRDEMIEALKGAHNALAGQFFQRGREEDKRQRKQDFLNSLTKELAKEPGNVLGEKILEMSKCDDAASLSQECAVRSLSLVSELKLVAQAINEVQENMKTNLFVDTSGAQMKSALTGPPKSFAEHLFKKLEQDKKRSALLENDELRVQVARYAVVKALSYARDAPDLLTEDGNISPDNVVKFVDEAMKKDTTGSETDPYKVALNRLSSDMNFVLHMPPNANLEPPKAESVLQNGMGHVPGIRMPYGGSLPTADAVEQVAKAVDDWGKDNLARRQRQAIGVQTAAIDEAGRQAQLQQKIRDAKVDAERNAINDIQKMLMDRRKEELDKLLRQTPLTADQLQGVRQSALDAIRGQISPQEVDVLQQKWENFHNSQTGDRDAGSISRILSSRQVGGGSTGGAGSPYVGVGGP</sequence>
<feature type="region of interest" description="Disordered" evidence="1">
    <location>
        <begin position="598"/>
        <end position="620"/>
    </location>
</feature>
<protein>
    <recommendedName>
        <fullName evidence="4">Secreted protein</fullName>
    </recommendedName>
</protein>
<feature type="compositionally biased region" description="Low complexity" evidence="1">
    <location>
        <begin position="148"/>
        <end position="163"/>
    </location>
</feature>
<feature type="chain" id="PRO_5005191218" description="Secreted protein" evidence="2">
    <location>
        <begin position="22"/>
        <end position="620"/>
    </location>
</feature>
<evidence type="ECO:0000256" key="2">
    <source>
        <dbReference type="SAM" id="SignalP"/>
    </source>
</evidence>